<name>A0A3N0BWR4_9SPHI</name>
<keyword evidence="4" id="KW-1185">Reference proteome</keyword>
<feature type="transmembrane region" description="Helical" evidence="2">
    <location>
        <begin position="299"/>
        <end position="323"/>
    </location>
</feature>
<evidence type="ECO:0000313" key="3">
    <source>
        <dbReference type="EMBL" id="RNL54164.1"/>
    </source>
</evidence>
<evidence type="ECO:0000256" key="1">
    <source>
        <dbReference type="SAM" id="Coils"/>
    </source>
</evidence>
<feature type="coiled-coil region" evidence="1">
    <location>
        <begin position="169"/>
        <end position="206"/>
    </location>
</feature>
<keyword evidence="2" id="KW-1133">Transmembrane helix</keyword>
<dbReference type="OrthoDB" id="1121003at2"/>
<dbReference type="EMBL" id="RBEE01000012">
    <property type="protein sequence ID" value="RNL54164.1"/>
    <property type="molecule type" value="Genomic_DNA"/>
</dbReference>
<organism evidence="3 4">
    <name type="scientific">Pedobacter jejuensis</name>
    <dbReference type="NCBI Taxonomy" id="1268550"/>
    <lineage>
        <taxon>Bacteria</taxon>
        <taxon>Pseudomonadati</taxon>
        <taxon>Bacteroidota</taxon>
        <taxon>Sphingobacteriia</taxon>
        <taxon>Sphingobacteriales</taxon>
        <taxon>Sphingobacteriaceae</taxon>
        <taxon>Pedobacter</taxon>
    </lineage>
</organism>
<protein>
    <submittedName>
        <fullName evidence="3">Uncharacterized protein</fullName>
    </submittedName>
</protein>
<sequence>MKPPSIITIENNLFETSDLLSILKNQGHTFDNTFGPEGEYTLKGLVDGIKSVVSDLKFLTNHPNIFIRLSTSSERTNLAANFQNLKTYLDSSNFSYVITHLEAIKTVLRQYNLRTNKEYFAEFHQQFDLLKIKYSEIEELLVTAKKSAELADKSKLEIEASKLEFDESLKLYDENLETFDKKILELKETITEADATLENIEEIEEKSAGHLSLIENHKTTILDFLAKITDREKDLDKQNSLSKDYEIKLAKYKEEQVKILKESKGLIDSAKKALEYKTAEGMSAAFQEKHTKAVEGKVLTGWAVGAILFVISALGIGICFLIIEKHDLYSLLGRVSLMSLCVVAATFCATQYNKQKNLIEDYAYKTVLSKSFIAFAEELKKHDKDDYGSMVQNMLKEILQDPLRQREKTRELNLSSINSKDLESLANAISKITSTGK</sequence>
<evidence type="ECO:0000313" key="4">
    <source>
        <dbReference type="Proteomes" id="UP000274046"/>
    </source>
</evidence>
<dbReference type="Proteomes" id="UP000274046">
    <property type="component" value="Unassembled WGS sequence"/>
</dbReference>
<dbReference type="RefSeq" id="WP_123205484.1">
    <property type="nucleotide sequence ID" value="NZ_RBEE01000012.1"/>
</dbReference>
<keyword evidence="2" id="KW-0472">Membrane</keyword>
<accession>A0A3N0BWR4</accession>
<reference evidence="3 4" key="1">
    <citation type="submission" date="2018-10" db="EMBL/GenBank/DDBJ databases">
        <title>Genome sequencing of Pedobacter jejuensis TNB23.</title>
        <authorList>
            <person name="Cho Y.-J."/>
            <person name="Cho A."/>
            <person name="Kim O.-S."/>
        </authorList>
    </citation>
    <scope>NUCLEOTIDE SEQUENCE [LARGE SCALE GENOMIC DNA]</scope>
    <source>
        <strain evidence="3 4">TNB23</strain>
    </source>
</reference>
<evidence type="ECO:0000256" key="2">
    <source>
        <dbReference type="SAM" id="Phobius"/>
    </source>
</evidence>
<keyword evidence="2" id="KW-0812">Transmembrane</keyword>
<comment type="caution">
    <text evidence="3">The sequence shown here is derived from an EMBL/GenBank/DDBJ whole genome shotgun (WGS) entry which is preliminary data.</text>
</comment>
<gene>
    <name evidence="3" type="ORF">D7004_08710</name>
</gene>
<feature type="transmembrane region" description="Helical" evidence="2">
    <location>
        <begin position="329"/>
        <end position="349"/>
    </location>
</feature>
<keyword evidence="1" id="KW-0175">Coiled coil</keyword>
<proteinExistence type="predicted"/>
<dbReference type="AlphaFoldDB" id="A0A3N0BWR4"/>